<keyword evidence="1" id="KW-1133">Transmembrane helix</keyword>
<name>A0A0L6VPT8_9BASI</name>
<feature type="transmembrane region" description="Helical" evidence="1">
    <location>
        <begin position="197"/>
        <end position="225"/>
    </location>
</feature>
<proteinExistence type="predicted"/>
<keyword evidence="1" id="KW-0472">Membrane</keyword>
<dbReference type="AlphaFoldDB" id="A0A0L6VPT8"/>
<evidence type="ECO:0000313" key="2">
    <source>
        <dbReference type="EMBL" id="KNZ62731.1"/>
    </source>
</evidence>
<protein>
    <submittedName>
        <fullName evidence="2">Uncharacterized protein</fullName>
    </submittedName>
</protein>
<reference evidence="2 3" key="1">
    <citation type="submission" date="2015-08" db="EMBL/GenBank/DDBJ databases">
        <title>Next Generation Sequencing and Analysis of the Genome of Puccinia sorghi L Schw, the Causal Agent of Maize Common Rust.</title>
        <authorList>
            <person name="Rochi L."/>
            <person name="Burguener G."/>
            <person name="Darino M."/>
            <person name="Turjanski A."/>
            <person name="Kreff E."/>
            <person name="Dieguez M.J."/>
            <person name="Sacco F."/>
        </authorList>
    </citation>
    <scope>NUCLEOTIDE SEQUENCE [LARGE SCALE GENOMIC DNA]</scope>
    <source>
        <strain evidence="2 3">RO10H11247</strain>
    </source>
</reference>
<sequence length="1072" mass="123260">MFCLELLKSFGSEYKIEERLLPIRVDDWMMIYKWKARGPPYIPKSRLGGIFQPKCRLGVMEFKGAKVPLQGVLRVGAQVPTQGCSAVRTDDVYSLYLWSLNRIDKTGPVFEKSVTLYLGNHRIPTPTTTSPPPHPCYPHPIGSRTPTVQDFYYLLHHPDSVIPASASLLRNCPMPNPWDYSALQPILIQNKFTPLNFILQCLFLFIFITQCPFHTLFSLLAYAGFLSSSTTCLTLSPCSNKSAPWIVNLPPQSIELKSQQFWSVLPLKHPPQKPFSARLPLCTSMSSAIAYILEILGLKHVASWLHETSKNHAGLNVISVYQVGKLNLSIWEVAPYFHFIFDHTLSTNFCIKNGDFRRQFIMMTFNSFYFPGEIHCRNNNSVVQAYTPNVDCLKLLRCSPNYSQARFPCCAINQIIFVTAWATILVLLDRFIPGLSLKPLCLFTSILNTAMFLGPFSIQMVWLLIFFLHRDSDLFCAVISLGYFSLILYMCYSMYIHRYAFIGPLMLFISIFICCTSGEAHGGGSSLNIEHPHLTCHQVLIDCSWFRVGKSSTLKVNFILEVEVIARQGRKCMVNRQPAQHEIISLYHLVLTVVYKRASPLSLMGKPIQPFVSFTHFRISIISVHQSFPSHISFRERTKNKCNHQIKLKELIQMIPSTNYKEDDKFKKHKKQFLSLTEIKINKVKLLGNVPFTVKEDLFLKAEQNTLKPGKTKFFFIHAYGHSSIVCVIINSLVLLSIFLPPSPTQSHIYFIHIKYILISFYCVQVPQFNTVQVIINLTDSFTRGKFTPLDELIIRFTLTQHEHMLIYLPKNKMNSTTNHSTMNLDSHFDFEELTMELEKKLNEIKTDFFYLFSKAINPGYNNKINVLYNSRSSLFQIYLCDITPQQRGGGLKGFQVKTYPISPFQFELNQVNLKSRNLTQDYGGREPQRLMMIVHSWRFPRRNILVCFAISLLFEFLEPTNIESSTCSKQEYCQGLEPKTLLHAECEKQLQVPMEGIQRKLRRYGSNWLPCSEIIYKSSPEEARELNNNLCKKRQDCIEKAITLFSTSTMEEHRKVSFGHSKGERAQTLND</sequence>
<feature type="transmembrane region" description="Helical" evidence="1">
    <location>
        <begin position="440"/>
        <end position="468"/>
    </location>
</feature>
<keyword evidence="3" id="KW-1185">Reference proteome</keyword>
<feature type="transmembrane region" description="Helical" evidence="1">
    <location>
        <begin position="411"/>
        <end position="428"/>
    </location>
</feature>
<dbReference type="Proteomes" id="UP000037035">
    <property type="component" value="Unassembled WGS sequence"/>
</dbReference>
<accession>A0A0L6VPT8</accession>
<gene>
    <name evidence="2" type="ORF">VP01_1228g1</name>
</gene>
<keyword evidence="1" id="KW-0812">Transmembrane</keyword>
<feature type="transmembrane region" description="Helical" evidence="1">
    <location>
        <begin position="474"/>
        <end position="492"/>
    </location>
</feature>
<evidence type="ECO:0000313" key="3">
    <source>
        <dbReference type="Proteomes" id="UP000037035"/>
    </source>
</evidence>
<dbReference type="EMBL" id="LAVV01002543">
    <property type="protein sequence ID" value="KNZ62731.1"/>
    <property type="molecule type" value="Genomic_DNA"/>
</dbReference>
<dbReference type="VEuPathDB" id="FungiDB:VP01_1228g1"/>
<comment type="caution">
    <text evidence="2">The sequence shown here is derived from an EMBL/GenBank/DDBJ whole genome shotgun (WGS) entry which is preliminary data.</text>
</comment>
<organism evidence="2 3">
    <name type="scientific">Puccinia sorghi</name>
    <dbReference type="NCBI Taxonomy" id="27349"/>
    <lineage>
        <taxon>Eukaryota</taxon>
        <taxon>Fungi</taxon>
        <taxon>Dikarya</taxon>
        <taxon>Basidiomycota</taxon>
        <taxon>Pucciniomycotina</taxon>
        <taxon>Pucciniomycetes</taxon>
        <taxon>Pucciniales</taxon>
        <taxon>Pucciniaceae</taxon>
        <taxon>Puccinia</taxon>
    </lineage>
</organism>
<evidence type="ECO:0000256" key="1">
    <source>
        <dbReference type="SAM" id="Phobius"/>
    </source>
</evidence>